<dbReference type="EMBL" id="MK797984">
    <property type="protein sequence ID" value="QCG76048.1"/>
    <property type="molecule type" value="Genomic_DNA"/>
</dbReference>
<evidence type="ECO:0000313" key="1">
    <source>
        <dbReference type="EMBL" id="QCG76048.1"/>
    </source>
</evidence>
<gene>
    <name evidence="1" type="ORF">EST35_0166</name>
</gene>
<name>A0A4Y5JTJ1_9CAUD</name>
<proteinExistence type="predicted"/>
<sequence>MPYTIKRYSSVNGGSSKPNKTVNDIQIDNTYSSIGLIGSYNEFYKSQFFQNMLWKMENFSHTIAPLNPIEGQLWFNPDEKSVKVYISNDKPTSVSSDWKNLGSTILNGLTDHESRTGINDPHETTKEQVGLGNVPNVYTFNKTLNLADVLDASICRSNLEVYGTSETYNKTTVNNLFMTKGGTVNNTDRLDGLTSADFVLVDNPVVYRTFDTTGIITNTALTYNNSKGSIVVNTGAGNIELLSGIRSDGRIAAANDTGAMLSFINDNSDPMVTMVVFNRATANNQTAQPVRSYRFTKTNLIIDYDTNPSEMYHTGRIPSNAAVGSLPLNGKAVNTLLLNGMYQSSSPNDNAVVLRDGAGDVHVRHIQVSNPDENIETGNLILFRNSNTSDNYVRRANVSSFQSWFRANEPKGVVKAWIQFNGITGSTYKSHNCTLTKLGTGKYRIYYNSFSTPAAGSVVPFVGVTSDGQISTGMAAGTGRLSYNSSLVYLRSTTYTDLEFFRTYNINFNNYSLDSFTNVYADANNITFTWFF</sequence>
<reference evidence="2" key="1">
    <citation type="journal article" date="2020" name="bioRxiv">
        <title>Integrative omics analysis of Pseudomonas aeruginosa virus PA5oct highlights the molecular complexity of jumbo phages.</title>
        <authorList>
            <person name="Lood C."/>
            <person name="Danis-Wlodarczyk K."/>
            <person name="Blasdel B.G."/>
            <person name="Jang H.B."/>
            <person name="Vandenheuvel D."/>
            <person name="Briers Y."/>
            <person name="Noben J.-P."/>
            <person name="van Noort V."/>
            <person name="Drulis-Kawa Z."/>
            <person name="Lavigne R."/>
        </authorList>
    </citation>
    <scope>NUCLEOTIDE SEQUENCE [LARGE SCALE GENOMIC DNA]</scope>
</reference>
<protein>
    <submittedName>
        <fullName evidence="1">YomR-like protein</fullName>
    </submittedName>
</protein>
<keyword evidence="2" id="KW-1185">Reference proteome</keyword>
<accession>A0A4Y5JTJ1</accession>
<dbReference type="Proteomes" id="UP000316733">
    <property type="component" value="Segment"/>
</dbReference>
<evidence type="ECO:0000313" key="2">
    <source>
        <dbReference type="Proteomes" id="UP000316733"/>
    </source>
</evidence>
<organism evidence="1 2">
    <name type="scientific">Pseudomonas phage vB_PaeM_PA5oct</name>
    <dbReference type="NCBI Taxonomy" id="2163605"/>
    <lineage>
        <taxon>Viruses</taxon>
        <taxon>Duplodnaviria</taxon>
        <taxon>Heunggongvirae</taxon>
        <taxon>Uroviricota</taxon>
        <taxon>Caudoviricetes</taxon>
        <taxon>Arenbergviridae</taxon>
        <taxon>Wroclawvirus</taxon>
        <taxon>Wroclawvirus PA5oct</taxon>
    </lineage>
</organism>